<keyword evidence="2" id="KW-1185">Reference proteome</keyword>
<dbReference type="Proteomes" id="UP000249304">
    <property type="component" value="Unassembled WGS sequence"/>
</dbReference>
<evidence type="ECO:0000313" key="1">
    <source>
        <dbReference type="EMBL" id="PZG12710.1"/>
    </source>
</evidence>
<dbReference type="EMBL" id="POUD01000178">
    <property type="protein sequence ID" value="PZG12710.1"/>
    <property type="molecule type" value="Genomic_DNA"/>
</dbReference>
<dbReference type="Pfam" id="PF12974">
    <property type="entry name" value="Phosphonate-bd"/>
    <property type="match status" value="1"/>
</dbReference>
<gene>
    <name evidence="1" type="ORF">C1J01_32035</name>
</gene>
<dbReference type="RefSeq" id="WP_111182717.1">
    <property type="nucleotide sequence ID" value="NZ_POUD01000178.1"/>
</dbReference>
<proteinExistence type="predicted"/>
<dbReference type="SUPFAM" id="SSF53850">
    <property type="entry name" value="Periplasmic binding protein-like II"/>
    <property type="match status" value="1"/>
</dbReference>
<accession>A0A2W2EGJ4</accession>
<evidence type="ECO:0000313" key="2">
    <source>
        <dbReference type="Proteomes" id="UP000249304"/>
    </source>
</evidence>
<protein>
    <recommendedName>
        <fullName evidence="3">ABC transporter substrate-binding protein</fullName>
    </recommendedName>
</protein>
<sequence length="334" mass="37394">MSDRRLSLAIADYDRVAALADGRVTIPGVELDLQTLAPSETFYRMLHEDAFDISEMSLSSYLIAREQGREWTAIPVFPYRNAFHVAIYVHERSGITRPEELRGRRFGLTEYQVTAAVWTRGVLQHDFGVDPTGVEWFVERTPELSHGGETGFQPAPGVRVRPLPEGETLQSMLVAGELDAVLPSPYPGMASRLNRTSAHDLRVTPGVRRLFADPWAEAQRIYREHGFLHMNHTVVVRDEHLERDPDLALHLFQAFSDAKRAAYDQVRRLERASLLLAGPRLDEQAEIFGDDPFPYGFTGTAAALRTLAGYSHEQGLIRALPTVEDLFAATTLGT</sequence>
<dbReference type="AlphaFoldDB" id="A0A2W2EGJ4"/>
<comment type="caution">
    <text evidence="1">The sequence shown here is derived from an EMBL/GenBank/DDBJ whole genome shotgun (WGS) entry which is preliminary data.</text>
</comment>
<name>A0A2W2EGJ4_9ACTN</name>
<organism evidence="1 2">
    <name type="scientific">Nonomuraea aridisoli</name>
    <dbReference type="NCBI Taxonomy" id="2070368"/>
    <lineage>
        <taxon>Bacteria</taxon>
        <taxon>Bacillati</taxon>
        <taxon>Actinomycetota</taxon>
        <taxon>Actinomycetes</taxon>
        <taxon>Streptosporangiales</taxon>
        <taxon>Streptosporangiaceae</taxon>
        <taxon>Nonomuraea</taxon>
    </lineage>
</organism>
<evidence type="ECO:0008006" key="3">
    <source>
        <dbReference type="Google" id="ProtNLM"/>
    </source>
</evidence>
<dbReference type="Gene3D" id="3.40.190.10">
    <property type="entry name" value="Periplasmic binding protein-like II"/>
    <property type="match status" value="2"/>
</dbReference>
<reference evidence="1 2" key="1">
    <citation type="submission" date="2018-01" db="EMBL/GenBank/DDBJ databases">
        <title>Draft genome sequence of Nonomuraea sp. KC333.</title>
        <authorList>
            <person name="Sahin N."/>
            <person name="Saygin H."/>
            <person name="Ay H."/>
        </authorList>
    </citation>
    <scope>NUCLEOTIDE SEQUENCE [LARGE SCALE GENOMIC DNA]</scope>
    <source>
        <strain evidence="1 2">KC333</strain>
    </source>
</reference>
<dbReference type="OrthoDB" id="3805543at2"/>